<dbReference type="AlphaFoldDB" id="A0AAV7KS49"/>
<protein>
    <submittedName>
        <fullName evidence="1">Uncharacterized protein</fullName>
    </submittedName>
</protein>
<sequence length="116" mass="13696">MVEVIEHYFTENWGRASTRAVEWDAMKVVLRGEFLKVTYGVKPQHSRSLDVLEKRLGDLEKGKPEQHQRLSKWKECKRELLETLDSLDKFVRTSYMHRLHMEGVKASRLLATLLQK</sequence>
<dbReference type="EMBL" id="JANPWB010000016">
    <property type="protein sequence ID" value="KAJ1081010.1"/>
    <property type="molecule type" value="Genomic_DNA"/>
</dbReference>
<gene>
    <name evidence="1" type="ORF">NDU88_001197</name>
</gene>
<dbReference type="Proteomes" id="UP001066276">
    <property type="component" value="Chromosome 12"/>
</dbReference>
<organism evidence="1 2">
    <name type="scientific">Pleurodeles waltl</name>
    <name type="common">Iberian ribbed newt</name>
    <dbReference type="NCBI Taxonomy" id="8319"/>
    <lineage>
        <taxon>Eukaryota</taxon>
        <taxon>Metazoa</taxon>
        <taxon>Chordata</taxon>
        <taxon>Craniata</taxon>
        <taxon>Vertebrata</taxon>
        <taxon>Euteleostomi</taxon>
        <taxon>Amphibia</taxon>
        <taxon>Batrachia</taxon>
        <taxon>Caudata</taxon>
        <taxon>Salamandroidea</taxon>
        <taxon>Salamandridae</taxon>
        <taxon>Pleurodelinae</taxon>
        <taxon>Pleurodeles</taxon>
    </lineage>
</organism>
<evidence type="ECO:0000313" key="2">
    <source>
        <dbReference type="Proteomes" id="UP001066276"/>
    </source>
</evidence>
<reference evidence="1" key="1">
    <citation type="journal article" date="2022" name="bioRxiv">
        <title>Sequencing and chromosome-scale assembly of the giantPleurodeles waltlgenome.</title>
        <authorList>
            <person name="Brown T."/>
            <person name="Elewa A."/>
            <person name="Iarovenko S."/>
            <person name="Subramanian E."/>
            <person name="Araus A.J."/>
            <person name="Petzold A."/>
            <person name="Susuki M."/>
            <person name="Suzuki K.-i.T."/>
            <person name="Hayashi T."/>
            <person name="Toyoda A."/>
            <person name="Oliveira C."/>
            <person name="Osipova E."/>
            <person name="Leigh N.D."/>
            <person name="Simon A."/>
            <person name="Yun M.H."/>
        </authorList>
    </citation>
    <scope>NUCLEOTIDE SEQUENCE</scope>
    <source>
        <strain evidence="1">20211129_DDA</strain>
        <tissue evidence="1">Liver</tissue>
    </source>
</reference>
<evidence type="ECO:0000313" key="1">
    <source>
        <dbReference type="EMBL" id="KAJ1081010.1"/>
    </source>
</evidence>
<comment type="caution">
    <text evidence="1">The sequence shown here is derived from an EMBL/GenBank/DDBJ whole genome shotgun (WGS) entry which is preliminary data.</text>
</comment>
<proteinExistence type="predicted"/>
<name>A0AAV7KS49_PLEWA</name>
<keyword evidence="2" id="KW-1185">Reference proteome</keyword>
<accession>A0AAV7KS49</accession>